<keyword evidence="2" id="KW-1185">Reference proteome</keyword>
<evidence type="ECO:0000313" key="2">
    <source>
        <dbReference type="Proteomes" id="UP000268310"/>
    </source>
</evidence>
<accession>A0ABM7A8D9</accession>
<dbReference type="Proteomes" id="UP000268310">
    <property type="component" value="Chromosome"/>
</dbReference>
<name>A0ABM7A8D9_9ENTE</name>
<dbReference type="EMBL" id="CP027783">
    <property type="protein sequence ID" value="AYW47757.1"/>
    <property type="molecule type" value="Genomic_DNA"/>
</dbReference>
<protein>
    <submittedName>
        <fullName evidence="1">Uncharacterized protein</fullName>
    </submittedName>
</protein>
<organism evidence="1 2">
    <name type="scientific">Tetragenococcus osmophilus</name>
    <dbReference type="NCBI Taxonomy" id="526944"/>
    <lineage>
        <taxon>Bacteria</taxon>
        <taxon>Bacillati</taxon>
        <taxon>Bacillota</taxon>
        <taxon>Bacilli</taxon>
        <taxon>Lactobacillales</taxon>
        <taxon>Enterococcaceae</taxon>
        <taxon>Tetragenococcus</taxon>
    </lineage>
</organism>
<reference evidence="1 2" key="1">
    <citation type="journal article" date="2012" name="Int. J. Syst. Evol. Microbiol.">
        <title>Characterization of Tetragenococcus strains from sugar thick juice reveals a novel species, Tetragenococcus osmophilus sp. nov., and divides Tetragenococcus halophilus into two subspecies, T. halophilus subsp. halophilus subsp. nov. and T. halophilus subsp. flandriensis subsp. nov.</title>
        <authorList>
            <person name="Juste A."/>
            <person name="Van Trappen S."/>
            <person name="Verreth C."/>
            <person name="Cleenwerck I."/>
            <person name="De Vos P."/>
            <person name="Lievens B."/>
            <person name="Willems K.A."/>
        </authorList>
    </citation>
    <scope>NUCLEOTIDE SEQUENCE [LARGE SCALE GENOMIC DNA]</scope>
    <source>
        <strain evidence="1 2">JCM 31126</strain>
    </source>
</reference>
<gene>
    <name evidence="1" type="ORF">C7K38_04825</name>
</gene>
<evidence type="ECO:0000313" key="1">
    <source>
        <dbReference type="EMBL" id="AYW47757.1"/>
    </source>
</evidence>
<sequence>MDNLPLEEPIFYQLKLGSWELRISKNIRTIERFLLRLFIADLIEYSSDVLLFREHLQFYS</sequence>
<proteinExistence type="predicted"/>